<name>A0A9P5K041_9AGAM</name>
<evidence type="ECO:0000259" key="2">
    <source>
        <dbReference type="Pfam" id="PF21294"/>
    </source>
</evidence>
<feature type="domain" description="Polysaccharide lyase 14" evidence="2">
    <location>
        <begin position="400"/>
        <end position="434"/>
    </location>
</feature>
<sequence>MPSSFLSSSSTGTWTMRTISFCLLTTLELSWCLASHPTTPLALHNTRNFPPLFFPSTHPNALLAVLGNSNSAGVSITQGTTSFAEPASDAPDDSLISAWASPKFFTDLSAFNITHFASGRDNLEVVVGVTPGVEDIIHEDDAPSWRLWTNASAMLQLFYPKDSINPAKWPKGGSEFYATPLDISKASNVTLEYKVFFPGDFDWVKGGKLPGLYGGHTRCSGGSPALDCFSTRMMWRAGGAGELYLYAPKDRQTPSLCRTPPLSVCDETYGFSIARGSFAFSKGAWTHVSQTVVLNCPGVQDGSFLLEVNGKVVINRTDVFYRDNPRERDRIPTPFCDPDSQLDGDLLGPLLGGLLGSGLGLKRDGIKVLSHPDLLDEPEPLGNNAEMCVDPVEGTTQEADSPIGFQGVFFSTFFGGHHTEFATPKDQFVWFKDFALYINDP</sequence>
<dbReference type="EMBL" id="WHVB01000022">
    <property type="protein sequence ID" value="KAF8471644.1"/>
    <property type="molecule type" value="Genomic_DNA"/>
</dbReference>
<accession>A0A9P5K041</accession>
<feature type="domain" description="Polysaccharide lyase 14" evidence="2">
    <location>
        <begin position="152"/>
        <end position="325"/>
    </location>
</feature>
<dbReference type="PANTHER" id="PTHR40124:SF1">
    <property type="entry name" value="DISAGGREGATASE RELATED REPEAT PROTEIN"/>
    <property type="match status" value="1"/>
</dbReference>
<dbReference type="InterPro" id="IPR048958">
    <property type="entry name" value="Polysacc_lyase_14"/>
</dbReference>
<dbReference type="Proteomes" id="UP000759537">
    <property type="component" value="Unassembled WGS sequence"/>
</dbReference>
<reference evidence="3" key="2">
    <citation type="journal article" date="2020" name="Nat. Commun.">
        <title>Large-scale genome sequencing of mycorrhizal fungi provides insights into the early evolution of symbiotic traits.</title>
        <authorList>
            <person name="Miyauchi S."/>
            <person name="Kiss E."/>
            <person name="Kuo A."/>
            <person name="Drula E."/>
            <person name="Kohler A."/>
            <person name="Sanchez-Garcia M."/>
            <person name="Morin E."/>
            <person name="Andreopoulos B."/>
            <person name="Barry K.W."/>
            <person name="Bonito G."/>
            <person name="Buee M."/>
            <person name="Carver A."/>
            <person name="Chen C."/>
            <person name="Cichocki N."/>
            <person name="Clum A."/>
            <person name="Culley D."/>
            <person name="Crous P.W."/>
            <person name="Fauchery L."/>
            <person name="Girlanda M."/>
            <person name="Hayes R.D."/>
            <person name="Keri Z."/>
            <person name="LaButti K."/>
            <person name="Lipzen A."/>
            <person name="Lombard V."/>
            <person name="Magnuson J."/>
            <person name="Maillard F."/>
            <person name="Murat C."/>
            <person name="Nolan M."/>
            <person name="Ohm R.A."/>
            <person name="Pangilinan J."/>
            <person name="Pereira M.F."/>
            <person name="Perotto S."/>
            <person name="Peter M."/>
            <person name="Pfister S."/>
            <person name="Riley R."/>
            <person name="Sitrit Y."/>
            <person name="Stielow J.B."/>
            <person name="Szollosi G."/>
            <person name="Zifcakova L."/>
            <person name="Stursova M."/>
            <person name="Spatafora J.W."/>
            <person name="Tedersoo L."/>
            <person name="Vaario L.M."/>
            <person name="Yamada A."/>
            <person name="Yan M."/>
            <person name="Wang P."/>
            <person name="Xu J."/>
            <person name="Bruns T."/>
            <person name="Baldrian P."/>
            <person name="Vilgalys R."/>
            <person name="Dunand C."/>
            <person name="Henrissat B."/>
            <person name="Grigoriev I.V."/>
            <person name="Hibbett D."/>
            <person name="Nagy L.G."/>
            <person name="Martin F.M."/>
        </authorList>
    </citation>
    <scope>NUCLEOTIDE SEQUENCE</scope>
    <source>
        <strain evidence="3">Prilba</strain>
    </source>
</reference>
<keyword evidence="1" id="KW-0732">Signal</keyword>
<dbReference type="Pfam" id="PF21294">
    <property type="entry name" value="Polysacc_lyase_14"/>
    <property type="match status" value="2"/>
</dbReference>
<gene>
    <name evidence="3" type="ORF">DFH94DRAFT_768736</name>
</gene>
<organism evidence="3 4">
    <name type="scientific">Russula ochroleuca</name>
    <dbReference type="NCBI Taxonomy" id="152965"/>
    <lineage>
        <taxon>Eukaryota</taxon>
        <taxon>Fungi</taxon>
        <taxon>Dikarya</taxon>
        <taxon>Basidiomycota</taxon>
        <taxon>Agaricomycotina</taxon>
        <taxon>Agaricomycetes</taxon>
        <taxon>Russulales</taxon>
        <taxon>Russulaceae</taxon>
        <taxon>Russula</taxon>
    </lineage>
</organism>
<reference evidence="3" key="1">
    <citation type="submission" date="2019-10" db="EMBL/GenBank/DDBJ databases">
        <authorList>
            <consortium name="DOE Joint Genome Institute"/>
            <person name="Kuo A."/>
            <person name="Miyauchi S."/>
            <person name="Kiss E."/>
            <person name="Drula E."/>
            <person name="Kohler A."/>
            <person name="Sanchez-Garcia M."/>
            <person name="Andreopoulos B."/>
            <person name="Barry K.W."/>
            <person name="Bonito G."/>
            <person name="Buee M."/>
            <person name="Carver A."/>
            <person name="Chen C."/>
            <person name="Cichocki N."/>
            <person name="Clum A."/>
            <person name="Culley D."/>
            <person name="Crous P.W."/>
            <person name="Fauchery L."/>
            <person name="Girlanda M."/>
            <person name="Hayes R."/>
            <person name="Keri Z."/>
            <person name="LaButti K."/>
            <person name="Lipzen A."/>
            <person name="Lombard V."/>
            <person name="Magnuson J."/>
            <person name="Maillard F."/>
            <person name="Morin E."/>
            <person name="Murat C."/>
            <person name="Nolan M."/>
            <person name="Ohm R."/>
            <person name="Pangilinan J."/>
            <person name="Pereira M."/>
            <person name="Perotto S."/>
            <person name="Peter M."/>
            <person name="Riley R."/>
            <person name="Sitrit Y."/>
            <person name="Stielow B."/>
            <person name="Szollosi G."/>
            <person name="Zifcakova L."/>
            <person name="Stursova M."/>
            <person name="Spatafora J.W."/>
            <person name="Tedersoo L."/>
            <person name="Vaario L.-M."/>
            <person name="Yamada A."/>
            <person name="Yan M."/>
            <person name="Wang P."/>
            <person name="Xu J."/>
            <person name="Bruns T."/>
            <person name="Baldrian P."/>
            <person name="Vilgalys R."/>
            <person name="Henrissat B."/>
            <person name="Grigoriev I.V."/>
            <person name="Hibbett D."/>
            <person name="Nagy L.G."/>
            <person name="Martin F.M."/>
        </authorList>
    </citation>
    <scope>NUCLEOTIDE SEQUENCE</scope>
    <source>
        <strain evidence="3">Prilba</strain>
    </source>
</reference>
<feature type="chain" id="PRO_5040423711" description="Polysaccharide lyase 14 domain-containing protein" evidence="1">
    <location>
        <begin position="35"/>
        <end position="441"/>
    </location>
</feature>
<protein>
    <recommendedName>
        <fullName evidence="2">Polysaccharide lyase 14 domain-containing protein</fullName>
    </recommendedName>
</protein>
<proteinExistence type="predicted"/>
<dbReference type="AlphaFoldDB" id="A0A9P5K041"/>
<feature type="signal peptide" evidence="1">
    <location>
        <begin position="1"/>
        <end position="34"/>
    </location>
</feature>
<dbReference type="OrthoDB" id="10069995at2759"/>
<comment type="caution">
    <text evidence="3">The sequence shown here is derived from an EMBL/GenBank/DDBJ whole genome shotgun (WGS) entry which is preliminary data.</text>
</comment>
<evidence type="ECO:0000313" key="4">
    <source>
        <dbReference type="Proteomes" id="UP000759537"/>
    </source>
</evidence>
<dbReference type="Gene3D" id="2.60.120.200">
    <property type="match status" value="2"/>
</dbReference>
<keyword evidence="4" id="KW-1185">Reference proteome</keyword>
<evidence type="ECO:0000256" key="1">
    <source>
        <dbReference type="SAM" id="SignalP"/>
    </source>
</evidence>
<evidence type="ECO:0000313" key="3">
    <source>
        <dbReference type="EMBL" id="KAF8471644.1"/>
    </source>
</evidence>
<dbReference type="PANTHER" id="PTHR40124">
    <property type="match status" value="1"/>
</dbReference>